<reference evidence="7 8" key="1">
    <citation type="submission" date="2019-05" db="EMBL/GenBank/DDBJ databases">
        <title>Genome of Alcanivorax gelatiniphagus, an oil degrading marine bacteria.</title>
        <authorList>
            <person name="Kwon K.K."/>
        </authorList>
    </citation>
    <scope>NUCLEOTIDE SEQUENCE [LARGE SCALE GENOMIC DNA]</scope>
    <source>
        <strain evidence="7 8">MEBiC 08158</strain>
    </source>
</reference>
<dbReference type="Gene3D" id="2.120.10.30">
    <property type="entry name" value="TolB, C-terminal domain"/>
    <property type="match status" value="1"/>
</dbReference>
<dbReference type="Pfam" id="PF07676">
    <property type="entry name" value="PD40"/>
    <property type="match status" value="4"/>
</dbReference>
<evidence type="ECO:0000256" key="4">
    <source>
        <dbReference type="ARBA" id="ARBA00022764"/>
    </source>
</evidence>
<dbReference type="HAMAP" id="MF_00671">
    <property type="entry name" value="TolB"/>
    <property type="match status" value="1"/>
</dbReference>
<dbReference type="Gene3D" id="3.40.50.10070">
    <property type="entry name" value="TolB, N-terminal domain"/>
    <property type="match status" value="1"/>
</dbReference>
<keyword evidence="8" id="KW-1185">Reference proteome</keyword>
<dbReference type="Pfam" id="PF04052">
    <property type="entry name" value="TolB_N"/>
    <property type="match status" value="1"/>
</dbReference>
<evidence type="ECO:0000259" key="6">
    <source>
        <dbReference type="Pfam" id="PF04052"/>
    </source>
</evidence>
<comment type="similarity">
    <text evidence="2 5">Belongs to the TolB family.</text>
</comment>
<dbReference type="InterPro" id="IPR007195">
    <property type="entry name" value="TolB_N"/>
</dbReference>
<dbReference type="InterPro" id="IPR011659">
    <property type="entry name" value="WD40"/>
</dbReference>
<dbReference type="NCBIfam" id="TIGR02800">
    <property type="entry name" value="propeller_TolB"/>
    <property type="match status" value="1"/>
</dbReference>
<evidence type="ECO:0000256" key="2">
    <source>
        <dbReference type="ARBA" id="ARBA00009820"/>
    </source>
</evidence>
<dbReference type="InterPro" id="IPR014167">
    <property type="entry name" value="Tol-Pal_TolB"/>
</dbReference>
<sequence precursor="true">MMRIINVRSTFARVAAAMALTMLALSARAELMIQITEGRVDAVPIAVVPFAGASDAPENISDIVRADLHRSGQFKTLEPGDMLSRPTSADQLSFRDFRVLNQEYVVVGSMQKTDSGAYEVRYGLYDVTREKQLMTESYRPPESQLRDVAHAISDRIYEELTGIQGAFSTKILYVTFNRGTQNPYQLQYADADGARVRTIVRSKEPIMSPSWSPDGSKIAYVSFEKDGLPKIYVHDLASAQRRVVAQYKGINGAPAWSPDGQRLAVTLSKGGNPDIYSLDLNSGALEQLTDHYGIDTEPRWMPDGEHLVFTSSRSGGPQIYELDINDKSTRRVSFEGAYNARPDVTPDGRYLVYVHRRNGSFHVGVQDLQRGTFDIVTKTDMDESPSVAPNGSMIIYGTQYRGTGVLQAVSIDGRVKVELPSKEGEVREPAWSPFL</sequence>
<feature type="chain" id="PRO_5044909775" description="Tol-Pal system protein TolB" evidence="5">
    <location>
        <begin position="30"/>
        <end position="435"/>
    </location>
</feature>
<organism evidence="7 8">
    <name type="scientific">Alloalcanivorax gelatiniphagus</name>
    <dbReference type="NCBI Taxonomy" id="1194167"/>
    <lineage>
        <taxon>Bacteria</taxon>
        <taxon>Pseudomonadati</taxon>
        <taxon>Pseudomonadota</taxon>
        <taxon>Gammaproteobacteria</taxon>
        <taxon>Oceanospirillales</taxon>
        <taxon>Alcanivoracaceae</taxon>
        <taxon>Alloalcanivorax</taxon>
    </lineage>
</organism>
<name>A0ABY2XSA7_9GAMM</name>
<dbReference type="SUPFAM" id="SSF69304">
    <property type="entry name" value="Tricorn protease N-terminal domain"/>
    <property type="match status" value="1"/>
</dbReference>
<dbReference type="PANTHER" id="PTHR36842">
    <property type="entry name" value="PROTEIN TOLB HOMOLOG"/>
    <property type="match status" value="1"/>
</dbReference>
<comment type="caution">
    <text evidence="7">The sequence shown here is derived from an EMBL/GenBank/DDBJ whole genome shotgun (WGS) entry which is preliminary data.</text>
</comment>
<proteinExistence type="inferred from homology"/>
<feature type="domain" description="TolB N-terminal" evidence="6">
    <location>
        <begin position="32"/>
        <end position="133"/>
    </location>
</feature>
<comment type="subcellular location">
    <subcellularLocation>
        <location evidence="1 5">Periplasm</location>
    </subcellularLocation>
</comment>
<comment type="subunit">
    <text evidence="5">The Tol-Pal system is composed of five core proteins: the inner membrane proteins TolA, TolQ and TolR, the periplasmic protein TolB and the outer membrane protein Pal. They form a network linking the inner and outer membranes and the peptidoglycan layer.</text>
</comment>
<keyword evidence="5" id="KW-0131">Cell cycle</keyword>
<comment type="function">
    <text evidence="5">Part of the Tol-Pal system, which plays a role in outer membrane invagination during cell division and is important for maintaining outer membrane integrity.</text>
</comment>
<keyword evidence="3 5" id="KW-0732">Signal</keyword>
<accession>A0ABY2XSA7</accession>
<protein>
    <recommendedName>
        <fullName evidence="5">Tol-Pal system protein TolB</fullName>
    </recommendedName>
</protein>
<evidence type="ECO:0000313" key="8">
    <source>
        <dbReference type="Proteomes" id="UP000739180"/>
    </source>
</evidence>
<keyword evidence="5" id="KW-0132">Cell division</keyword>
<dbReference type="Proteomes" id="UP000739180">
    <property type="component" value="Unassembled WGS sequence"/>
</dbReference>
<keyword evidence="4 5" id="KW-0574">Periplasm</keyword>
<evidence type="ECO:0000256" key="3">
    <source>
        <dbReference type="ARBA" id="ARBA00022729"/>
    </source>
</evidence>
<dbReference type="SUPFAM" id="SSF52964">
    <property type="entry name" value="TolB, N-terminal domain"/>
    <property type="match status" value="1"/>
</dbReference>
<evidence type="ECO:0000313" key="7">
    <source>
        <dbReference type="EMBL" id="TMW14794.1"/>
    </source>
</evidence>
<evidence type="ECO:0000256" key="5">
    <source>
        <dbReference type="HAMAP-Rule" id="MF_00671"/>
    </source>
</evidence>
<dbReference type="InterPro" id="IPR011042">
    <property type="entry name" value="6-blade_b-propeller_TolB-like"/>
</dbReference>
<evidence type="ECO:0000256" key="1">
    <source>
        <dbReference type="ARBA" id="ARBA00004418"/>
    </source>
</evidence>
<dbReference type="PANTHER" id="PTHR36842:SF1">
    <property type="entry name" value="PROTEIN TOLB"/>
    <property type="match status" value="1"/>
</dbReference>
<dbReference type="EMBL" id="VCQT01000011">
    <property type="protein sequence ID" value="TMW14794.1"/>
    <property type="molecule type" value="Genomic_DNA"/>
</dbReference>
<gene>
    <name evidence="5 7" type="primary">tolB</name>
    <name evidence="7" type="ORF">FGS76_01885</name>
</gene>
<feature type="signal peptide" evidence="5">
    <location>
        <begin position="1"/>
        <end position="29"/>
    </location>
</feature>